<dbReference type="Pfam" id="PF13426">
    <property type="entry name" value="PAS_9"/>
    <property type="match status" value="2"/>
</dbReference>
<dbReference type="CDD" id="cd01949">
    <property type="entry name" value="GGDEF"/>
    <property type="match status" value="1"/>
</dbReference>
<sequence>MRSGGGMTIQDQWQPSSMSTPLNLSEVFVQTLEQAVDAVVVIDSDNRIILFNRAAEQLWGLVREEVLGLNVKALVPEELRAEHDCYIEANRRTGVNRIVGTSRDVPIVRRNGERRWGSMSISKIEADGGILYTAFVKDVTRQHEESEKLHLLSLVVDHTDNAIVITDDQWRTIYTNPGFCQMFGHAAEDVIGRTPISVIAPYFAEDAREELHRRLAMGQPYHAEEIAYARDGQRIWCKFATNPVLDRDGRLLRTVTVLTDITHAKMHEVLQGCMLQAIAQEEPLEKLMELACREVERLAPEVSASVLRVDDQGYLRPLAAPSLPASYSQALDGLRVGPDIGSCGTAAFLGEAVLCSDIERDPRWAAFRSLALPLGLRACWSVPIKSSDGRVLGTFAFYFREARSPSPLHRRLVEVIVHLCALALEREESRSHIRQLVFYDGLTGLPNRSLLHVKAEQALAEAERQGTPLSVLFVDIDRFKQVNDSLGPTAGDELLRVVAERLGQHRRHSDIVSRLSVDEFVLVLPRCGSGQITDVVEHLKATLTAPVSIAGTTFNPSASIGISLYPGDGQDIGTLIHRADMAMYQAKHSGRGSFRFFSHEMNHLAQERLALENALREALADGGLQLYYQPQVRLTDGRLYGVEALARWRHSRLGDISPARFIPLAEECGLIGGLGLWALREACRQLADWRRRGLRVPSVSVNLSPTNFHDPGLPAMIAQTLERHGLPAGDLTLEITEGVLMDANPSTLETLQAVHEQGVRLSMDDFGTGYSSLSYLRRLPIRELKLDRSFVLDLEHDATNRALSEAVIRLGESLRLTVVAEGIETESQHRLLREQGYHVAQGYLFSRPVPAAELEEWLATRMPLNAGG</sequence>
<dbReference type="FunFam" id="3.20.20.450:FF:000001">
    <property type="entry name" value="Cyclic di-GMP phosphodiesterase yahA"/>
    <property type="match status" value="1"/>
</dbReference>
<evidence type="ECO:0000259" key="5">
    <source>
        <dbReference type="PROSITE" id="PS50883"/>
    </source>
</evidence>
<dbReference type="InterPro" id="IPR035919">
    <property type="entry name" value="EAL_sf"/>
</dbReference>
<organism evidence="7 8">
    <name type="scientific">Zestomonas carbonaria</name>
    <dbReference type="NCBI Taxonomy" id="2762745"/>
    <lineage>
        <taxon>Bacteria</taxon>
        <taxon>Pseudomonadati</taxon>
        <taxon>Pseudomonadota</taxon>
        <taxon>Gammaproteobacteria</taxon>
        <taxon>Pseudomonadales</taxon>
        <taxon>Pseudomonadaceae</taxon>
        <taxon>Zestomonas</taxon>
    </lineage>
</organism>
<evidence type="ECO:0000256" key="2">
    <source>
        <dbReference type="ARBA" id="ARBA00022636"/>
    </source>
</evidence>
<dbReference type="Gene3D" id="3.30.450.40">
    <property type="match status" value="1"/>
</dbReference>
<dbReference type="Pfam" id="PF00563">
    <property type="entry name" value="EAL"/>
    <property type="match status" value="1"/>
</dbReference>
<keyword evidence="7" id="KW-0378">Hydrolase</keyword>
<dbReference type="Proteomes" id="UP000583387">
    <property type="component" value="Unassembled WGS sequence"/>
</dbReference>
<dbReference type="SMART" id="SM00065">
    <property type="entry name" value="GAF"/>
    <property type="match status" value="1"/>
</dbReference>
<keyword evidence="2" id="KW-0973">c-di-GMP</keyword>
<dbReference type="EC" id="3.1.4.52" evidence="1"/>
<dbReference type="CDD" id="cd00130">
    <property type="entry name" value="PAS"/>
    <property type="match status" value="2"/>
</dbReference>
<dbReference type="InterPro" id="IPR000700">
    <property type="entry name" value="PAS-assoc_C"/>
</dbReference>
<dbReference type="PROSITE" id="PS50112">
    <property type="entry name" value="PAS"/>
    <property type="match status" value="2"/>
</dbReference>
<dbReference type="InterPro" id="IPR029016">
    <property type="entry name" value="GAF-like_dom_sf"/>
</dbReference>
<dbReference type="CDD" id="cd01948">
    <property type="entry name" value="EAL"/>
    <property type="match status" value="1"/>
</dbReference>
<dbReference type="Gene3D" id="3.20.20.450">
    <property type="entry name" value="EAL domain"/>
    <property type="match status" value="1"/>
</dbReference>
<protein>
    <recommendedName>
        <fullName evidence="1">cyclic-guanylate-specific phosphodiesterase</fullName>
        <ecNumber evidence="1">3.1.4.52</ecNumber>
    </recommendedName>
</protein>
<dbReference type="PROSITE" id="PS50113">
    <property type="entry name" value="PAC"/>
    <property type="match status" value="2"/>
</dbReference>
<reference evidence="7 8" key="1">
    <citation type="submission" date="2020-08" db="EMBL/GenBank/DDBJ databases">
        <authorList>
            <person name="Criscuolo A."/>
        </authorList>
    </citation>
    <scope>NUCLEOTIDE SEQUENCE [LARGE SCALE GENOMIC DNA]</scope>
    <source>
        <strain evidence="7">CIP111764</strain>
    </source>
</reference>
<evidence type="ECO:0000259" key="3">
    <source>
        <dbReference type="PROSITE" id="PS50112"/>
    </source>
</evidence>
<feature type="domain" description="PAS" evidence="3">
    <location>
        <begin position="148"/>
        <end position="218"/>
    </location>
</feature>
<dbReference type="PANTHER" id="PTHR44757">
    <property type="entry name" value="DIGUANYLATE CYCLASE DGCP"/>
    <property type="match status" value="1"/>
</dbReference>
<feature type="domain" description="PAC" evidence="4">
    <location>
        <begin position="221"/>
        <end position="273"/>
    </location>
</feature>
<dbReference type="PROSITE" id="PS50887">
    <property type="entry name" value="GGDEF"/>
    <property type="match status" value="1"/>
</dbReference>
<dbReference type="Gene3D" id="3.30.70.270">
    <property type="match status" value="1"/>
</dbReference>
<dbReference type="EMBL" id="CAJFCI010000028">
    <property type="protein sequence ID" value="CAD5106883.1"/>
    <property type="molecule type" value="Genomic_DNA"/>
</dbReference>
<dbReference type="NCBIfam" id="TIGR00254">
    <property type="entry name" value="GGDEF"/>
    <property type="match status" value="1"/>
</dbReference>
<dbReference type="NCBIfam" id="TIGR00229">
    <property type="entry name" value="sensory_box"/>
    <property type="match status" value="2"/>
</dbReference>
<dbReference type="InterPro" id="IPR001610">
    <property type="entry name" value="PAC"/>
</dbReference>
<dbReference type="SMART" id="SM00091">
    <property type="entry name" value="PAS"/>
    <property type="match status" value="2"/>
</dbReference>
<dbReference type="SUPFAM" id="SSF141868">
    <property type="entry name" value="EAL domain-like"/>
    <property type="match status" value="1"/>
</dbReference>
<dbReference type="PANTHER" id="PTHR44757:SF2">
    <property type="entry name" value="BIOFILM ARCHITECTURE MAINTENANCE PROTEIN MBAA"/>
    <property type="match status" value="1"/>
</dbReference>
<name>A0A7U7EKX0_9GAMM</name>
<dbReference type="InterPro" id="IPR052155">
    <property type="entry name" value="Biofilm_reg_signaling"/>
</dbReference>
<evidence type="ECO:0000256" key="1">
    <source>
        <dbReference type="ARBA" id="ARBA00012282"/>
    </source>
</evidence>
<dbReference type="AlphaFoldDB" id="A0A7U7EKX0"/>
<keyword evidence="8" id="KW-1185">Reference proteome</keyword>
<feature type="domain" description="EAL" evidence="5">
    <location>
        <begin position="608"/>
        <end position="862"/>
    </location>
</feature>
<dbReference type="SUPFAM" id="SSF55781">
    <property type="entry name" value="GAF domain-like"/>
    <property type="match status" value="1"/>
</dbReference>
<dbReference type="SMART" id="SM00267">
    <property type="entry name" value="GGDEF"/>
    <property type="match status" value="1"/>
</dbReference>
<dbReference type="SMART" id="SM00052">
    <property type="entry name" value="EAL"/>
    <property type="match status" value="1"/>
</dbReference>
<gene>
    <name evidence="7" type="primary">dosP</name>
    <name evidence="7" type="ORF">PSEWESI4_01150</name>
</gene>
<comment type="caution">
    <text evidence="7">The sequence shown here is derived from an EMBL/GenBank/DDBJ whole genome shotgun (WGS) entry which is preliminary data.</text>
</comment>
<feature type="domain" description="PAS" evidence="3">
    <location>
        <begin position="24"/>
        <end position="78"/>
    </location>
</feature>
<dbReference type="InterPro" id="IPR035965">
    <property type="entry name" value="PAS-like_dom_sf"/>
</dbReference>
<feature type="domain" description="PAC" evidence="4">
    <location>
        <begin position="101"/>
        <end position="151"/>
    </location>
</feature>
<dbReference type="InterPro" id="IPR029787">
    <property type="entry name" value="Nucleotide_cyclase"/>
</dbReference>
<accession>A0A7U7EKX0</accession>
<evidence type="ECO:0000313" key="7">
    <source>
        <dbReference type="EMBL" id="CAD5106883.1"/>
    </source>
</evidence>
<evidence type="ECO:0000313" key="8">
    <source>
        <dbReference type="Proteomes" id="UP000583387"/>
    </source>
</evidence>
<dbReference type="InterPro" id="IPR003018">
    <property type="entry name" value="GAF"/>
</dbReference>
<evidence type="ECO:0000259" key="6">
    <source>
        <dbReference type="PROSITE" id="PS50887"/>
    </source>
</evidence>
<dbReference type="InterPro" id="IPR012226">
    <property type="entry name" value="Diguanyl_cyclase/Pdiesterase"/>
</dbReference>
<dbReference type="Pfam" id="PF00990">
    <property type="entry name" value="GGDEF"/>
    <property type="match status" value="1"/>
</dbReference>
<dbReference type="PIRSF" id="PIRSF005925">
    <property type="entry name" value="Dos"/>
    <property type="match status" value="1"/>
</dbReference>
<dbReference type="PROSITE" id="PS50883">
    <property type="entry name" value="EAL"/>
    <property type="match status" value="1"/>
</dbReference>
<evidence type="ECO:0000259" key="4">
    <source>
        <dbReference type="PROSITE" id="PS50113"/>
    </source>
</evidence>
<dbReference type="GO" id="GO:0071111">
    <property type="term" value="F:cyclic-guanylate-specific phosphodiesterase activity"/>
    <property type="evidence" value="ECO:0007669"/>
    <property type="project" value="UniProtKB-EC"/>
</dbReference>
<dbReference type="SMART" id="SM00086">
    <property type="entry name" value="PAC"/>
    <property type="match status" value="2"/>
</dbReference>
<dbReference type="SUPFAM" id="SSF55073">
    <property type="entry name" value="Nucleotide cyclase"/>
    <property type="match status" value="1"/>
</dbReference>
<proteinExistence type="predicted"/>
<dbReference type="InterPro" id="IPR000160">
    <property type="entry name" value="GGDEF_dom"/>
</dbReference>
<dbReference type="InterPro" id="IPR043128">
    <property type="entry name" value="Rev_trsase/Diguanyl_cyclase"/>
</dbReference>
<dbReference type="Gene3D" id="3.30.450.20">
    <property type="entry name" value="PAS domain"/>
    <property type="match status" value="2"/>
</dbReference>
<feature type="domain" description="GGDEF" evidence="6">
    <location>
        <begin position="467"/>
        <end position="599"/>
    </location>
</feature>
<dbReference type="Pfam" id="PF13185">
    <property type="entry name" value="GAF_2"/>
    <property type="match status" value="1"/>
</dbReference>
<dbReference type="InterPro" id="IPR000014">
    <property type="entry name" value="PAS"/>
</dbReference>
<dbReference type="InterPro" id="IPR001633">
    <property type="entry name" value="EAL_dom"/>
</dbReference>
<dbReference type="SUPFAM" id="SSF55785">
    <property type="entry name" value="PYP-like sensor domain (PAS domain)"/>
    <property type="match status" value="2"/>
</dbReference>